<evidence type="ECO:0000259" key="2">
    <source>
        <dbReference type="Pfam" id="PF23265"/>
    </source>
</evidence>
<dbReference type="AlphaFoldDB" id="A0A504YUN9"/>
<feature type="region of interest" description="Disordered" evidence="1">
    <location>
        <begin position="1"/>
        <end position="22"/>
    </location>
</feature>
<dbReference type="Proteomes" id="UP000316759">
    <property type="component" value="Unassembled WGS sequence"/>
</dbReference>
<dbReference type="GO" id="GO:0016874">
    <property type="term" value="F:ligase activity"/>
    <property type="evidence" value="ECO:0007669"/>
    <property type="project" value="UniProtKB-KW"/>
</dbReference>
<evidence type="ECO:0000313" key="3">
    <source>
        <dbReference type="EMBL" id="TPP64319.1"/>
    </source>
</evidence>
<proteinExistence type="predicted"/>
<dbReference type="PANTHER" id="PTHR47020">
    <property type="entry name" value="HILLARIN"/>
    <property type="match status" value="1"/>
</dbReference>
<dbReference type="Pfam" id="PF23265">
    <property type="entry name" value="Ig-like_KY"/>
    <property type="match status" value="1"/>
</dbReference>
<name>A0A504YUN9_FASGI</name>
<sequence length="902" mass="100588">MGQKLSCVSKKKQHEDDITKPRKTKGKLATKITVTEASEECIKPVEVAAVNEAVPTTVNHVQTEAQPEVVRRKARLVIMKPAPATAQVPVPLTPIALTTGESIKPPLDKTSFGKLRKMDTAAGDKIYNPQPVDQASRELAQGEARPATWSDLYWALIGQRNFRTDEEKVRAIFSWLCSIPLDQDAFLTHEELDEAIKSGIEFAKEAKKAKSKSPSPDSPEVVVNDLTRGKSTYLRAFESLCRYSNIPCCAVKGLAKGVDYAVGMKLVDQVSVDSPESSLTRLHHAWSAAYMDGKWALFDAMWAAERLAMSANVRLSQIAQAGRMDYETDMFYFNADPAKFIYSHYPFNEEWQLLNPPMSFKEFQDSVLLKPAFFTYGLGLFSHREGVIQVQNKLILKLSIPRSLVNVLLFTFNLKLDGRDEMFDGVNLSRFGMHEISLNESLVIFSFRFPKCGAYKLTIYARKKGDPLFTDICEYRVEAGAMDSGTESENRGSINMPPFPPTSQSNYGPTEKATELKIKTVVPNLEAQCKNATGVFEIRFTSSELGSPLPKLTARLKSLLYDAAVLIDCLLIRNTEAPMPTTMTSLMSQGSTAVGASVPMVVITAYLPAAGEYAMEVYGAPPDADENASYFLCSPAFLFKVWQLLIDAECGVKLSTPLRKRLATADLGPKDETWNNLGLRTVSHPDPLIQVPTVTSINMQKTKSKSELIQQYVAQTERKERLQKQQQEEELREDQKMKNESVRTGESLNGTNGVDQSSKTDLIGEQVGPRSCDLQIVLEKPANKHLCIVGQLVDISEAQEEDRTTYLLQQPEELDEAEASARTTERIIYLIRIPKGDHFYKFFLYAAPVDSNLAMSLPLVYTYLIEAPQRLMASEVPYIGVTNGPFREKLEQQQKHQTADGQ</sequence>
<feature type="region of interest" description="Disordered" evidence="1">
    <location>
        <begin position="484"/>
        <end position="510"/>
    </location>
</feature>
<gene>
    <name evidence="3" type="ORF">FGIG_01778</name>
</gene>
<keyword evidence="4" id="KW-1185">Reference proteome</keyword>
<dbReference type="Gene3D" id="3.10.620.30">
    <property type="match status" value="1"/>
</dbReference>
<dbReference type="EMBL" id="SUNJ01004563">
    <property type="protein sequence ID" value="TPP64319.1"/>
    <property type="molecule type" value="Genomic_DNA"/>
</dbReference>
<dbReference type="OrthoDB" id="6129702at2759"/>
<dbReference type="InterPro" id="IPR053041">
    <property type="entry name" value="Transglut-like_Superfamily_Mod"/>
</dbReference>
<evidence type="ECO:0000313" key="4">
    <source>
        <dbReference type="Proteomes" id="UP000316759"/>
    </source>
</evidence>
<comment type="caution">
    <text evidence="3">The sequence shown here is derived from an EMBL/GenBank/DDBJ whole genome shotgun (WGS) entry which is preliminary data.</text>
</comment>
<feature type="region of interest" description="Disordered" evidence="1">
    <location>
        <begin position="720"/>
        <end position="761"/>
    </location>
</feature>
<dbReference type="PANTHER" id="PTHR47020:SF1">
    <property type="entry name" value="HILLARIN"/>
    <property type="match status" value="1"/>
</dbReference>
<dbReference type="STRING" id="46835.A0A504YUN9"/>
<protein>
    <submittedName>
        <fullName evidence="3">Ubiquitin protein ligase BRE1</fullName>
    </submittedName>
</protein>
<keyword evidence="3" id="KW-0436">Ligase</keyword>
<feature type="compositionally biased region" description="Basic and acidic residues" evidence="1">
    <location>
        <begin position="720"/>
        <end position="743"/>
    </location>
</feature>
<evidence type="ECO:0000256" key="1">
    <source>
        <dbReference type="SAM" id="MobiDB-lite"/>
    </source>
</evidence>
<organism evidence="3 4">
    <name type="scientific">Fasciola gigantica</name>
    <name type="common">Giant liver fluke</name>
    <dbReference type="NCBI Taxonomy" id="46835"/>
    <lineage>
        <taxon>Eukaryota</taxon>
        <taxon>Metazoa</taxon>
        <taxon>Spiralia</taxon>
        <taxon>Lophotrochozoa</taxon>
        <taxon>Platyhelminthes</taxon>
        <taxon>Trematoda</taxon>
        <taxon>Digenea</taxon>
        <taxon>Plagiorchiida</taxon>
        <taxon>Echinostomata</taxon>
        <taxon>Echinostomatoidea</taxon>
        <taxon>Fasciolidae</taxon>
        <taxon>Fasciola</taxon>
    </lineage>
</organism>
<reference evidence="3 4" key="1">
    <citation type="submission" date="2019-04" db="EMBL/GenBank/DDBJ databases">
        <title>Annotation for the trematode Fasciola gigantica.</title>
        <authorList>
            <person name="Choi Y.-J."/>
        </authorList>
    </citation>
    <scope>NUCLEOTIDE SEQUENCE [LARGE SCALE GENOMIC DNA]</scope>
    <source>
        <strain evidence="3">Uganda_cow_1</strain>
    </source>
</reference>
<accession>A0A504YUN9</accession>
<feature type="domain" description="KY-like immunoglobulin-like" evidence="2">
    <location>
        <begin position="361"/>
        <end position="479"/>
    </location>
</feature>
<feature type="compositionally biased region" description="Polar residues" evidence="1">
    <location>
        <begin position="744"/>
        <end position="760"/>
    </location>
</feature>
<dbReference type="InterPro" id="IPR056564">
    <property type="entry name" value="Ig-like_KY"/>
</dbReference>